<feature type="compositionally biased region" description="Pro residues" evidence="1">
    <location>
        <begin position="154"/>
        <end position="178"/>
    </location>
</feature>
<feature type="region of interest" description="Disordered" evidence="1">
    <location>
        <begin position="436"/>
        <end position="458"/>
    </location>
</feature>
<name>A0A1X6P5S2_PORUM</name>
<feature type="region of interest" description="Disordered" evidence="1">
    <location>
        <begin position="148"/>
        <end position="204"/>
    </location>
</feature>
<evidence type="ECO:0000256" key="1">
    <source>
        <dbReference type="SAM" id="MobiDB-lite"/>
    </source>
</evidence>
<dbReference type="EMBL" id="KV918880">
    <property type="protein sequence ID" value="OSX76090.1"/>
    <property type="molecule type" value="Genomic_DNA"/>
</dbReference>
<reference evidence="2 3" key="1">
    <citation type="submission" date="2017-03" db="EMBL/GenBank/DDBJ databases">
        <title>WGS assembly of Porphyra umbilicalis.</title>
        <authorList>
            <person name="Brawley S.H."/>
            <person name="Blouin N.A."/>
            <person name="Ficko-Blean E."/>
            <person name="Wheeler G.L."/>
            <person name="Lohr M."/>
            <person name="Goodson H.V."/>
            <person name="Jenkins J.W."/>
            <person name="Blaby-Haas C.E."/>
            <person name="Helliwell K.E."/>
            <person name="Chan C."/>
            <person name="Marriage T."/>
            <person name="Bhattacharya D."/>
            <person name="Klein A.S."/>
            <person name="Badis Y."/>
            <person name="Brodie J."/>
            <person name="Cao Y."/>
            <person name="Collen J."/>
            <person name="Dittami S.M."/>
            <person name="Gachon C.M."/>
            <person name="Green B.R."/>
            <person name="Karpowicz S."/>
            <person name="Kim J.W."/>
            <person name="Kudahl U."/>
            <person name="Lin S."/>
            <person name="Michel G."/>
            <person name="Mittag M."/>
            <person name="Olson B.J."/>
            <person name="Pangilinan J."/>
            <person name="Peng Y."/>
            <person name="Qiu H."/>
            <person name="Shu S."/>
            <person name="Singer J.T."/>
            <person name="Smith A.G."/>
            <person name="Sprecher B.N."/>
            <person name="Wagner V."/>
            <person name="Wang W."/>
            <person name="Wang Z.-Y."/>
            <person name="Yan J."/>
            <person name="Yarish C."/>
            <person name="Zoeuner-Riek S."/>
            <person name="Zhuang Y."/>
            <person name="Zou Y."/>
            <person name="Lindquist E.A."/>
            <person name="Grimwood J."/>
            <person name="Barry K."/>
            <person name="Rokhsar D.S."/>
            <person name="Schmutz J."/>
            <person name="Stiller J.W."/>
            <person name="Grossman A.R."/>
            <person name="Prochnik S.E."/>
        </authorList>
    </citation>
    <scope>NUCLEOTIDE SEQUENCE [LARGE SCALE GENOMIC DNA]</scope>
    <source>
        <strain evidence="2">4086291</strain>
    </source>
</reference>
<keyword evidence="3" id="KW-1185">Reference proteome</keyword>
<feature type="compositionally biased region" description="Pro residues" evidence="1">
    <location>
        <begin position="364"/>
        <end position="373"/>
    </location>
</feature>
<feature type="compositionally biased region" description="Basic residues" evidence="1">
    <location>
        <begin position="346"/>
        <end position="355"/>
    </location>
</feature>
<accession>A0A1X6P5S2</accession>
<feature type="region of interest" description="Disordered" evidence="1">
    <location>
        <begin position="1"/>
        <end position="36"/>
    </location>
</feature>
<protein>
    <submittedName>
        <fullName evidence="2">Uncharacterized protein</fullName>
    </submittedName>
</protein>
<sequence>MVSDADAETTDAGTPYSPERWDPTATPRRAGGSSGAVRPRRLFWRRAADADAGRATRLGSLRRPSLVAVAVLLTMAVPLAVVRLASDDGGAGESVGGTLRRASAHVLHDWAPSGLAGLAGGVPSMPALPGLAALTDRSVGTAAVAATGDAADGAPPPSKAPVAPPPPPPPAPPSPPSGVLPADAAGRAWPSDTGGEGEEGDPPADGVVSLVSLLTARFGNLLGPPLLRRAPWLFPPAPSCVGPSLRLRVDDEEHPLPGSLRLLRPCGPDAGPACEPDLSAHIPDLRRVFLALPLPADPPGLLTVYPSGRPGVVDEGEAGVEEAAGEAASVVQWRLEDDAVVVRRGRLGAARRRRPPPAAAAVPPGAPPPPPLPASGGAAAVPAAAPAAVPLPPGGAAVSPPGGDRRGGAAPPPVAVAVPLAGGRPAVAPLSAVPGVTGAPAAAPAAPAAPAAAAAAPPTVASVVTQARHEAGVGVVAAAQAATEARGRGAEGPRRRP</sequence>
<dbReference type="Proteomes" id="UP000218209">
    <property type="component" value="Unassembled WGS sequence"/>
</dbReference>
<organism evidence="2 3">
    <name type="scientific">Porphyra umbilicalis</name>
    <name type="common">Purple laver</name>
    <name type="synonym">Red alga</name>
    <dbReference type="NCBI Taxonomy" id="2786"/>
    <lineage>
        <taxon>Eukaryota</taxon>
        <taxon>Rhodophyta</taxon>
        <taxon>Bangiophyceae</taxon>
        <taxon>Bangiales</taxon>
        <taxon>Bangiaceae</taxon>
        <taxon>Porphyra</taxon>
    </lineage>
</organism>
<dbReference type="AlphaFoldDB" id="A0A1X6P5S2"/>
<feature type="region of interest" description="Disordered" evidence="1">
    <location>
        <begin position="346"/>
        <end position="378"/>
    </location>
</feature>
<proteinExistence type="predicted"/>
<gene>
    <name evidence="2" type="ORF">BU14_0207s0010</name>
</gene>
<evidence type="ECO:0000313" key="3">
    <source>
        <dbReference type="Proteomes" id="UP000218209"/>
    </source>
</evidence>
<evidence type="ECO:0000313" key="2">
    <source>
        <dbReference type="EMBL" id="OSX76090.1"/>
    </source>
</evidence>